<accession>A0AAD7HW36</accession>
<dbReference type="EMBL" id="JARKIB010000164">
    <property type="protein sequence ID" value="KAJ7729592.1"/>
    <property type="molecule type" value="Genomic_DNA"/>
</dbReference>
<keyword evidence="3" id="KW-1185">Reference proteome</keyword>
<name>A0AAD7HW36_9AGAR</name>
<comment type="caution">
    <text evidence="2">The sequence shown here is derived from an EMBL/GenBank/DDBJ whole genome shotgun (WGS) entry which is preliminary data.</text>
</comment>
<proteinExistence type="predicted"/>
<evidence type="ECO:0000313" key="3">
    <source>
        <dbReference type="Proteomes" id="UP001215598"/>
    </source>
</evidence>
<feature type="region of interest" description="Disordered" evidence="1">
    <location>
        <begin position="361"/>
        <end position="381"/>
    </location>
</feature>
<gene>
    <name evidence="2" type="ORF">B0H16DRAFT_1469976</name>
</gene>
<feature type="compositionally biased region" description="Basic residues" evidence="1">
    <location>
        <begin position="363"/>
        <end position="377"/>
    </location>
</feature>
<dbReference type="Proteomes" id="UP001215598">
    <property type="component" value="Unassembled WGS sequence"/>
</dbReference>
<sequence>MSPFYSGKIPEQPCNDQESSLKAEEEKNTRTKVPWVYCGAYSVGVHREGGWHTCDTKMPPVGRVARARISETIQSGTASSSPQEETARHLNHFLRYSRRASWSTGTKPSVPPTTKRRGRGDIGWEEFRFVFTSRWQRCRAKPYGVALTLPSVLYTNLPQSTGSCPPAGANSVAQNPGNLYLDSPHRAPTPRPSSPTACGGGGVSIAARRRRVRRRSNLTPGKVHTLPSLTMSIPTRVLAALQQMQPLRAYTLAPLSRAVPTQTRSVGGVDLAFAQSWRGKLRWSTSSVLASSFATSPFSNFFVHHHPLRTYAAVAAVLVHASSALAAPPSCYPWRGIQTQLNPPIVLFSTLSDSSFPPVALSRARRRHRSRPSRHTRTFVPRPDAKRHPKIFLDPLNRKRNEKSNPSHGFEFPDSSKIINTTTAQRQLCTLILSGDSEPEKLKHAVIARSTNPETEERIFWATKKSRWFNILGVIGHLGHLDRAFDDLRVGSFFSIITTAKVVAEKTNNLWRKKWEFSESHHGPRERSTHLQRKKSNWTMATMTRTRVERGPCETGGTYYWLSSAGTVPTAIEPTLTHLSASFNFHRQASGDDSLFSESSAISATRRNIQFSLSFIGTLLYNTNQQPHEGGQINKKCGPTAIEPTLGSFRPSRSHVSNLPDYHPRKGRRKERKDIFSTIVLLTLAGDDEEGEEGEEEGATRERWRTGRTKWTLTWVHRKTSYGRY</sequence>
<reference evidence="2" key="1">
    <citation type="submission" date="2023-03" db="EMBL/GenBank/DDBJ databases">
        <title>Massive genome expansion in bonnet fungi (Mycena s.s.) driven by repeated elements and novel gene families across ecological guilds.</title>
        <authorList>
            <consortium name="Lawrence Berkeley National Laboratory"/>
            <person name="Harder C.B."/>
            <person name="Miyauchi S."/>
            <person name="Viragh M."/>
            <person name="Kuo A."/>
            <person name="Thoen E."/>
            <person name="Andreopoulos B."/>
            <person name="Lu D."/>
            <person name="Skrede I."/>
            <person name="Drula E."/>
            <person name="Henrissat B."/>
            <person name="Morin E."/>
            <person name="Kohler A."/>
            <person name="Barry K."/>
            <person name="LaButti K."/>
            <person name="Morin E."/>
            <person name="Salamov A."/>
            <person name="Lipzen A."/>
            <person name="Mereny Z."/>
            <person name="Hegedus B."/>
            <person name="Baldrian P."/>
            <person name="Stursova M."/>
            <person name="Weitz H."/>
            <person name="Taylor A."/>
            <person name="Grigoriev I.V."/>
            <person name="Nagy L.G."/>
            <person name="Martin F."/>
            <person name="Kauserud H."/>
        </authorList>
    </citation>
    <scope>NUCLEOTIDE SEQUENCE</scope>
    <source>
        <strain evidence="2">CBHHK182m</strain>
    </source>
</reference>
<evidence type="ECO:0000256" key="1">
    <source>
        <dbReference type="SAM" id="MobiDB-lite"/>
    </source>
</evidence>
<feature type="region of interest" description="Disordered" evidence="1">
    <location>
        <begin position="1"/>
        <end position="26"/>
    </location>
</feature>
<organism evidence="2 3">
    <name type="scientific">Mycena metata</name>
    <dbReference type="NCBI Taxonomy" id="1033252"/>
    <lineage>
        <taxon>Eukaryota</taxon>
        <taxon>Fungi</taxon>
        <taxon>Dikarya</taxon>
        <taxon>Basidiomycota</taxon>
        <taxon>Agaricomycotina</taxon>
        <taxon>Agaricomycetes</taxon>
        <taxon>Agaricomycetidae</taxon>
        <taxon>Agaricales</taxon>
        <taxon>Marasmiineae</taxon>
        <taxon>Mycenaceae</taxon>
        <taxon>Mycena</taxon>
    </lineage>
</organism>
<evidence type="ECO:0000313" key="2">
    <source>
        <dbReference type="EMBL" id="KAJ7729592.1"/>
    </source>
</evidence>
<feature type="region of interest" description="Disordered" evidence="1">
    <location>
        <begin position="646"/>
        <end position="669"/>
    </location>
</feature>
<protein>
    <submittedName>
        <fullName evidence="2">Uncharacterized protein</fullName>
    </submittedName>
</protein>
<dbReference type="AlphaFoldDB" id="A0AAD7HW36"/>